<dbReference type="EMBL" id="CP103445">
    <property type="protein sequence ID" value="UWS33497.1"/>
    <property type="molecule type" value="Genomic_DNA"/>
</dbReference>
<keyword evidence="1" id="KW-0238">DNA-binding</keyword>
<evidence type="ECO:0000313" key="3">
    <source>
        <dbReference type="EMBL" id="UWS33497.1"/>
    </source>
</evidence>
<evidence type="ECO:0000313" key="4">
    <source>
        <dbReference type="Proteomes" id="UP001058553"/>
    </source>
</evidence>
<accession>A0ABY5X8Q1</accession>
<gene>
    <name evidence="3" type="ORF">NYP84_18340</name>
</gene>
<dbReference type="SMART" id="SM00421">
    <property type="entry name" value="HTH_LUXR"/>
    <property type="match status" value="1"/>
</dbReference>
<keyword evidence="4" id="KW-1185">Reference proteome</keyword>
<dbReference type="Gene3D" id="1.10.10.10">
    <property type="entry name" value="Winged helix-like DNA-binding domain superfamily/Winged helix DNA-binding domain"/>
    <property type="match status" value="1"/>
</dbReference>
<sequence length="199" mass="22804">MHVISDCVYFELAVKKTILNESKMKEWCEKLVVIDMRYLSSPEDALKRVMTFSDLFGGHYFVLIGDLSNVSSGSYENNFLIDARLGMADFVHQLRTLTLRKITLGQCTTWLTGLIHHKDKSQGISLTNMEKKIRALVFKNLSVANMASRLMLSNKTIYSHLNNMKNKYKAHSLNFLYLKIQNGESPQCSREQHELNHAG</sequence>
<evidence type="ECO:0000259" key="2">
    <source>
        <dbReference type="SMART" id="SM00421"/>
    </source>
</evidence>
<dbReference type="Proteomes" id="UP001058553">
    <property type="component" value="Chromosome"/>
</dbReference>
<organism evidence="3 4">
    <name type="scientific">Erwinia pyrifoliae</name>
    <dbReference type="NCBI Taxonomy" id="79967"/>
    <lineage>
        <taxon>Bacteria</taxon>
        <taxon>Pseudomonadati</taxon>
        <taxon>Pseudomonadota</taxon>
        <taxon>Gammaproteobacteria</taxon>
        <taxon>Enterobacterales</taxon>
        <taxon>Erwiniaceae</taxon>
        <taxon>Erwinia</taxon>
    </lineage>
</organism>
<dbReference type="InterPro" id="IPR016032">
    <property type="entry name" value="Sig_transdc_resp-reg_C-effctor"/>
</dbReference>
<dbReference type="SUPFAM" id="SSF46894">
    <property type="entry name" value="C-terminal effector domain of the bipartite response regulators"/>
    <property type="match status" value="1"/>
</dbReference>
<feature type="domain" description="HTH luxR-type" evidence="2">
    <location>
        <begin position="123"/>
        <end position="180"/>
    </location>
</feature>
<evidence type="ECO:0000256" key="1">
    <source>
        <dbReference type="ARBA" id="ARBA00023125"/>
    </source>
</evidence>
<dbReference type="InterPro" id="IPR000792">
    <property type="entry name" value="Tscrpt_reg_LuxR_C"/>
</dbReference>
<name>A0ABY5X8Q1_ERWPY</name>
<dbReference type="InterPro" id="IPR036388">
    <property type="entry name" value="WH-like_DNA-bd_sf"/>
</dbReference>
<protein>
    <submittedName>
        <fullName evidence="3">LuxR C-terminal-related transcriptional regulator</fullName>
    </submittedName>
</protein>
<dbReference type="RefSeq" id="WP_259825944.1">
    <property type="nucleotide sequence ID" value="NZ_CP103445.1"/>
</dbReference>
<reference evidence="3" key="1">
    <citation type="submission" date="2022-07" db="EMBL/GenBank/DDBJ databases">
        <title>Genetic diversity of Erwinia pyrifoliae.</title>
        <authorList>
            <person name="Park D.S."/>
            <person name="Ham H."/>
        </authorList>
    </citation>
    <scope>NUCLEOTIDE SEQUENCE</scope>
    <source>
        <strain evidence="3">CP201486</strain>
    </source>
</reference>
<proteinExistence type="predicted"/>
<dbReference type="Pfam" id="PF00196">
    <property type="entry name" value="GerE"/>
    <property type="match status" value="1"/>
</dbReference>